<organism evidence="1 2">
    <name type="scientific">Paramecium pentaurelia</name>
    <dbReference type="NCBI Taxonomy" id="43138"/>
    <lineage>
        <taxon>Eukaryota</taxon>
        <taxon>Sar</taxon>
        <taxon>Alveolata</taxon>
        <taxon>Ciliophora</taxon>
        <taxon>Intramacronucleata</taxon>
        <taxon>Oligohymenophorea</taxon>
        <taxon>Peniculida</taxon>
        <taxon>Parameciidae</taxon>
        <taxon>Paramecium</taxon>
    </lineage>
</organism>
<reference evidence="1" key="1">
    <citation type="submission" date="2021-01" db="EMBL/GenBank/DDBJ databases">
        <authorList>
            <consortium name="Genoscope - CEA"/>
            <person name="William W."/>
        </authorList>
    </citation>
    <scope>NUCLEOTIDE SEQUENCE</scope>
</reference>
<proteinExistence type="predicted"/>
<evidence type="ECO:0000313" key="2">
    <source>
        <dbReference type="Proteomes" id="UP000689195"/>
    </source>
</evidence>
<dbReference type="Proteomes" id="UP000689195">
    <property type="component" value="Unassembled WGS sequence"/>
</dbReference>
<dbReference type="EMBL" id="CAJJDO010000116">
    <property type="protein sequence ID" value="CAD8197611.1"/>
    <property type="molecule type" value="Genomic_DNA"/>
</dbReference>
<name>A0A8S1X989_9CILI</name>
<keyword evidence="2" id="KW-1185">Reference proteome</keyword>
<comment type="caution">
    <text evidence="1">The sequence shown here is derived from an EMBL/GenBank/DDBJ whole genome shotgun (WGS) entry which is preliminary data.</text>
</comment>
<sequence>MLLKSQRKIYWKCINDQKLRSWCFQINNPIVELQYLNTAFNKYFILMTSSQQVILTENHLNITQKSQTSIININHLDQIITFDTEADQLLKNQMKFNTFLLLNYQNNQKLNEFFTFNLIINWSIIMVQKY</sequence>
<dbReference type="AlphaFoldDB" id="A0A8S1X989"/>
<accession>A0A8S1X989</accession>
<gene>
    <name evidence="1" type="ORF">PPENT_87.1.T1160019</name>
</gene>
<protein>
    <submittedName>
        <fullName evidence="1">Uncharacterized protein</fullName>
    </submittedName>
</protein>
<evidence type="ECO:0000313" key="1">
    <source>
        <dbReference type="EMBL" id="CAD8197611.1"/>
    </source>
</evidence>